<dbReference type="InterPro" id="IPR014729">
    <property type="entry name" value="Rossmann-like_a/b/a_fold"/>
</dbReference>
<feature type="region of interest" description="Disordered" evidence="7">
    <location>
        <begin position="269"/>
        <end position="303"/>
    </location>
</feature>
<dbReference type="GO" id="GO:0004781">
    <property type="term" value="F:sulfate adenylyltransferase (ATP) activity"/>
    <property type="evidence" value="ECO:0007669"/>
    <property type="project" value="UniProtKB-UniRule"/>
</dbReference>
<dbReference type="Pfam" id="PF01507">
    <property type="entry name" value="PAPS_reduct"/>
    <property type="match status" value="1"/>
</dbReference>
<dbReference type="PANTHER" id="PTHR43196">
    <property type="entry name" value="SULFATE ADENYLYLTRANSFERASE SUBUNIT 2"/>
    <property type="match status" value="1"/>
</dbReference>
<evidence type="ECO:0000256" key="7">
    <source>
        <dbReference type="SAM" id="MobiDB-lite"/>
    </source>
</evidence>
<accession>A0A7Z7HP01</accession>
<evidence type="ECO:0000256" key="6">
    <source>
        <dbReference type="HAMAP-Rule" id="MF_00064"/>
    </source>
</evidence>
<evidence type="ECO:0000259" key="10">
    <source>
        <dbReference type="Pfam" id="PF13592"/>
    </source>
</evidence>
<dbReference type="InterPro" id="IPR002500">
    <property type="entry name" value="PAPS_reduct_dom"/>
</dbReference>
<dbReference type="InterPro" id="IPR011784">
    <property type="entry name" value="SO4_adenylTrfase_ssu"/>
</dbReference>
<dbReference type="NCBIfam" id="NF009214">
    <property type="entry name" value="PRK12563.1"/>
    <property type="match status" value="1"/>
</dbReference>
<dbReference type="SUPFAM" id="SSF52402">
    <property type="entry name" value="Adenine nucleotide alpha hydrolases-like"/>
    <property type="match status" value="1"/>
</dbReference>
<dbReference type="NCBIfam" id="NF003587">
    <property type="entry name" value="PRK05253.1"/>
    <property type="match status" value="1"/>
</dbReference>
<dbReference type="InterPro" id="IPR050128">
    <property type="entry name" value="Sulfate_adenylyltrnsfr_sub2"/>
</dbReference>
<feature type="domain" description="Phosphoadenosine phosphosulphate reductase" evidence="8">
    <location>
        <begin position="364"/>
        <end position="591"/>
    </location>
</feature>
<keyword evidence="12" id="KW-1185">Reference proteome</keyword>
<evidence type="ECO:0000259" key="9">
    <source>
        <dbReference type="Pfam" id="PF13358"/>
    </source>
</evidence>
<sequence>MVKQSPDARTLPLAALNEKRRMAVRLRLDGVGTGAVAAQTGLSQPTVIGAWKAYLAGGWEAVDARPRGRSAGDGRRLAPAQEAEIFRLVTRHSPDQLGLPHALWQSGAIRELVATRTGISLPERTVSLYLQRWGFAAAKPAARIAAGGEILRGWNVTTQRAIRARARAEDVAIYWVDETRLVTDETKIKDGRRLSVMRAVTNRGKLLWLAYEGALRAPLLIEFFDRLLRESGRRTFAILDGMHWQRAAEFSHWVAERGERLLTFHLPEAGGLPTQQNAPQTRPPRNVNANARPMPATPPPAPGQTGSLLALQIKHLIAETQSQPPIYAAKNARGDMPSMSLTHLQRLEAESIHIMREVVAETENPVMLYSVGKDSAVMLHLAMKAFYPAKPPFPLLHVDTTWKFREMYTFRDAMVQKLGLDLLVHVNPEGLRMNINPFTHGSAIHTDIMKTEGLKQALDKYGFDAAFGGARRDEEKSRAKERVFSFRSAQHRWDPKNQRPELWHLYNARKHKGESIRVFPLSNWTELDIWQYIHLQNIPIVPLYYAKERPVVERDGTLIMVDDERMPLRPGEVPVMRKVRFRTLGCYPLTGAVESQAETLPAIIQEMLLTTTSERQGRVIDHDSAGSMEKKKQEGYF</sequence>
<evidence type="ECO:0000256" key="4">
    <source>
        <dbReference type="ARBA" id="ARBA00022741"/>
    </source>
</evidence>
<dbReference type="Pfam" id="PF13358">
    <property type="entry name" value="DDE_3"/>
    <property type="match status" value="1"/>
</dbReference>
<evidence type="ECO:0000313" key="12">
    <source>
        <dbReference type="Proteomes" id="UP000242886"/>
    </source>
</evidence>
<dbReference type="HAMAP" id="MF_00064">
    <property type="entry name" value="Sulf_adenylyltr_sub2"/>
    <property type="match status" value="1"/>
</dbReference>
<reference evidence="11" key="1">
    <citation type="submission" date="2017-03" db="EMBL/GenBank/DDBJ databases">
        <authorList>
            <consortium name="AG Boll"/>
        </authorList>
    </citation>
    <scope>NUCLEOTIDE SEQUENCE [LARGE SCALE GENOMIC DNA]</scope>
    <source>
        <strain evidence="11">Chol</strain>
    </source>
</reference>
<dbReference type="Gene3D" id="3.40.50.620">
    <property type="entry name" value="HUPs"/>
    <property type="match status" value="1"/>
</dbReference>
<proteinExistence type="inferred from homology"/>
<dbReference type="CDD" id="cd23946">
    <property type="entry name" value="Sulfate_adenylyltransferase_2"/>
    <property type="match status" value="1"/>
</dbReference>
<dbReference type="PANTHER" id="PTHR43196:SF1">
    <property type="entry name" value="SULFATE ADENYLYLTRANSFERASE SUBUNIT 2"/>
    <property type="match status" value="1"/>
</dbReference>
<dbReference type="Proteomes" id="UP000242886">
    <property type="component" value="Chromosome SDENCHOL"/>
</dbReference>
<comment type="catalytic activity">
    <reaction evidence="6">
        <text>sulfate + ATP + H(+) = adenosine 5'-phosphosulfate + diphosphate</text>
        <dbReference type="Rhea" id="RHEA:18133"/>
        <dbReference type="ChEBI" id="CHEBI:15378"/>
        <dbReference type="ChEBI" id="CHEBI:16189"/>
        <dbReference type="ChEBI" id="CHEBI:30616"/>
        <dbReference type="ChEBI" id="CHEBI:33019"/>
        <dbReference type="ChEBI" id="CHEBI:58243"/>
        <dbReference type="EC" id="2.7.7.4"/>
    </reaction>
</comment>
<dbReference type="AlphaFoldDB" id="A0A7Z7HP01"/>
<evidence type="ECO:0000256" key="1">
    <source>
        <dbReference type="ARBA" id="ARBA00008885"/>
    </source>
</evidence>
<evidence type="ECO:0000256" key="3">
    <source>
        <dbReference type="ARBA" id="ARBA00022695"/>
    </source>
</evidence>
<dbReference type="GO" id="GO:0000103">
    <property type="term" value="P:sulfate assimilation"/>
    <property type="evidence" value="ECO:0007669"/>
    <property type="project" value="UniProtKB-UniRule"/>
</dbReference>
<evidence type="ECO:0000256" key="5">
    <source>
        <dbReference type="ARBA" id="ARBA00022840"/>
    </source>
</evidence>
<keyword evidence="5 6" id="KW-0067">ATP-binding</keyword>
<dbReference type="InterPro" id="IPR038717">
    <property type="entry name" value="Tc1-like_DDE_dom"/>
</dbReference>
<dbReference type="SUPFAM" id="SSF46689">
    <property type="entry name" value="Homeodomain-like"/>
    <property type="match status" value="1"/>
</dbReference>
<comment type="subunit">
    <text evidence="6">Heterodimer composed of CysD, the smaller subunit, and CysN.</text>
</comment>
<comment type="function">
    <text evidence="6">With CysN forms the ATP sulfurylase (ATPS) that catalyzes the adenylation of sulfate producing adenosine 5'-phosphosulfate (APS) and diphosphate, the first enzymatic step in sulfur assimilation pathway. APS synthesis involves the formation of a high-energy phosphoric-sulfuric acid anhydride bond driven by GTP hydrolysis by CysN coupled to ATP hydrolysis by CysD.</text>
</comment>
<evidence type="ECO:0000259" key="8">
    <source>
        <dbReference type="Pfam" id="PF01507"/>
    </source>
</evidence>
<protein>
    <recommendedName>
        <fullName evidence="6">Sulfate adenylyltransferase subunit 2</fullName>
        <ecNumber evidence="6">2.7.7.4</ecNumber>
    </recommendedName>
    <alternativeName>
        <fullName evidence="6">ATP-sulfurylase small subunit</fullName>
    </alternativeName>
    <alternativeName>
        <fullName evidence="6">Sulfate adenylate transferase</fullName>
        <shortName evidence="6">SAT</shortName>
    </alternativeName>
</protein>
<organism evidence="11 12">
    <name type="scientific">Sterolibacterium denitrificans</name>
    <dbReference type="NCBI Taxonomy" id="157592"/>
    <lineage>
        <taxon>Bacteria</taxon>
        <taxon>Pseudomonadati</taxon>
        <taxon>Pseudomonadota</taxon>
        <taxon>Betaproteobacteria</taxon>
        <taxon>Nitrosomonadales</taxon>
        <taxon>Sterolibacteriaceae</taxon>
        <taxon>Sterolibacterium</taxon>
    </lineage>
</organism>
<dbReference type="UniPathway" id="UPA00140">
    <property type="reaction ID" value="UER00204"/>
</dbReference>
<dbReference type="EC" id="2.7.7.4" evidence="6"/>
<name>A0A7Z7HP01_9PROT</name>
<dbReference type="GO" id="GO:0070814">
    <property type="term" value="P:hydrogen sulfide biosynthetic process"/>
    <property type="evidence" value="ECO:0007669"/>
    <property type="project" value="UniProtKB-UniRule"/>
</dbReference>
<feature type="domain" description="Tc1-like transposase DDE" evidence="9">
    <location>
        <begin position="186"/>
        <end position="268"/>
    </location>
</feature>
<evidence type="ECO:0000313" key="11">
    <source>
        <dbReference type="EMBL" id="SMB21908.1"/>
    </source>
</evidence>
<dbReference type="FunFam" id="3.40.50.620:FF:000002">
    <property type="entry name" value="Sulfate adenylyltransferase subunit 2"/>
    <property type="match status" value="1"/>
</dbReference>
<comment type="similarity">
    <text evidence="1 6">Belongs to the PAPS reductase family. CysD subfamily.</text>
</comment>
<keyword evidence="4 6" id="KW-0547">Nucleotide-binding</keyword>
<comment type="pathway">
    <text evidence="6">Sulfur metabolism; hydrogen sulfide biosynthesis; sulfite from sulfate: step 1/3.</text>
</comment>
<gene>
    <name evidence="6" type="primary">cysD</name>
    <name evidence="11" type="ORF">SDENCHOL_10434</name>
</gene>
<keyword evidence="3 6" id="KW-0548">Nucleotidyltransferase</keyword>
<keyword evidence="2 6" id="KW-0808">Transferase</keyword>
<dbReference type="InterPro" id="IPR025959">
    <property type="entry name" value="Winged_HTH_dom"/>
</dbReference>
<dbReference type="GO" id="GO:0005524">
    <property type="term" value="F:ATP binding"/>
    <property type="evidence" value="ECO:0007669"/>
    <property type="project" value="UniProtKB-KW"/>
</dbReference>
<dbReference type="EMBL" id="LT837803">
    <property type="protein sequence ID" value="SMB21908.1"/>
    <property type="molecule type" value="Genomic_DNA"/>
</dbReference>
<dbReference type="NCBIfam" id="TIGR02039">
    <property type="entry name" value="CysD"/>
    <property type="match status" value="1"/>
</dbReference>
<feature type="region of interest" description="Disordered" evidence="7">
    <location>
        <begin position="615"/>
        <end position="637"/>
    </location>
</feature>
<feature type="domain" description="Winged helix-turn helix" evidence="10">
    <location>
        <begin position="101"/>
        <end position="143"/>
    </location>
</feature>
<dbReference type="InterPro" id="IPR009057">
    <property type="entry name" value="Homeodomain-like_sf"/>
</dbReference>
<dbReference type="Pfam" id="PF13592">
    <property type="entry name" value="HTH_33"/>
    <property type="match status" value="1"/>
</dbReference>
<evidence type="ECO:0000256" key="2">
    <source>
        <dbReference type="ARBA" id="ARBA00022679"/>
    </source>
</evidence>